<name>A0AAD1XJ98_EUPCR</name>
<gene>
    <name evidence="11" type="ORF">ECRASSUSDP1_LOCUS15121</name>
</gene>
<evidence type="ECO:0000256" key="1">
    <source>
        <dbReference type="ARBA" id="ARBA00022527"/>
    </source>
</evidence>
<proteinExistence type="predicted"/>
<sequence length="311" mass="35724">MDSANQSPREPEEQKDVELDLFPREERYETLWNLGKGAYGQVDAVKEKSTGKIWARKTVTFSNLEEFGIPSNAIREVTLLKELDHPNLLKVEEVIYARPKLYLYMEYMENDLNKYLEENKPLSNEKIQSIMRQILEGVKSMHSSCAIHRDLKPENIFIDDKGTVKIGDFGISRNLNASSKPMSPEVVTIFYRAPELLLGMKEYSIPIDLWSVGCIFAELYLGKPLFLVESELDLVTKIFKTFGTPNEETFPGITDMISSVMPKYPKRLLKIEEMDENAADLVNKLLALYPTHRISAKEALTHPFFEVDYDN</sequence>
<dbReference type="InterPro" id="IPR000719">
    <property type="entry name" value="Prot_kinase_dom"/>
</dbReference>
<dbReference type="Gene3D" id="1.10.510.10">
    <property type="entry name" value="Transferase(Phosphotransferase) domain 1"/>
    <property type="match status" value="1"/>
</dbReference>
<evidence type="ECO:0000256" key="3">
    <source>
        <dbReference type="ARBA" id="ARBA00022741"/>
    </source>
</evidence>
<feature type="domain" description="Protein kinase" evidence="10">
    <location>
        <begin position="28"/>
        <end position="305"/>
    </location>
</feature>
<keyword evidence="12" id="KW-1185">Reference proteome</keyword>
<dbReference type="FunFam" id="1.10.510.10:FF:000624">
    <property type="entry name" value="Mitogen-activated protein kinase"/>
    <property type="match status" value="1"/>
</dbReference>
<dbReference type="Pfam" id="PF00069">
    <property type="entry name" value="Pkinase"/>
    <property type="match status" value="1"/>
</dbReference>
<evidence type="ECO:0000256" key="4">
    <source>
        <dbReference type="ARBA" id="ARBA00022777"/>
    </source>
</evidence>
<dbReference type="InterPro" id="IPR011009">
    <property type="entry name" value="Kinase-like_dom_sf"/>
</dbReference>
<dbReference type="GO" id="GO:0005524">
    <property type="term" value="F:ATP binding"/>
    <property type="evidence" value="ECO:0007669"/>
    <property type="project" value="UniProtKB-KW"/>
</dbReference>
<dbReference type="PROSITE" id="PS50011">
    <property type="entry name" value="PROTEIN_KINASE_DOM"/>
    <property type="match status" value="1"/>
</dbReference>
<keyword evidence="2" id="KW-0808">Transferase</keyword>
<dbReference type="InterPro" id="IPR050108">
    <property type="entry name" value="CDK"/>
</dbReference>
<evidence type="ECO:0000256" key="5">
    <source>
        <dbReference type="ARBA" id="ARBA00022840"/>
    </source>
</evidence>
<protein>
    <recommendedName>
        <fullName evidence="7">Cyclin-dependent kinase 2 homolog</fullName>
    </recommendedName>
    <alternativeName>
        <fullName evidence="8">Cell division control protein 2 homolog</fullName>
    </alternativeName>
    <alternativeName>
        <fullName evidence="9">cdc2-related kinase 2</fullName>
    </alternativeName>
</protein>
<keyword evidence="3" id="KW-0547">Nucleotide-binding</keyword>
<dbReference type="AlphaFoldDB" id="A0AAD1XJ98"/>
<evidence type="ECO:0000256" key="2">
    <source>
        <dbReference type="ARBA" id="ARBA00022679"/>
    </source>
</evidence>
<accession>A0AAD1XJ98</accession>
<dbReference type="SUPFAM" id="SSF56112">
    <property type="entry name" value="Protein kinase-like (PK-like)"/>
    <property type="match status" value="1"/>
</dbReference>
<evidence type="ECO:0000259" key="10">
    <source>
        <dbReference type="PROSITE" id="PS50011"/>
    </source>
</evidence>
<evidence type="ECO:0000256" key="6">
    <source>
        <dbReference type="ARBA" id="ARBA00038543"/>
    </source>
</evidence>
<dbReference type="Gene3D" id="3.30.200.20">
    <property type="entry name" value="Phosphorylase Kinase, domain 1"/>
    <property type="match status" value="1"/>
</dbReference>
<dbReference type="GO" id="GO:0004674">
    <property type="term" value="F:protein serine/threonine kinase activity"/>
    <property type="evidence" value="ECO:0007669"/>
    <property type="project" value="UniProtKB-KW"/>
</dbReference>
<dbReference type="GO" id="GO:0005634">
    <property type="term" value="C:nucleus"/>
    <property type="evidence" value="ECO:0007669"/>
    <property type="project" value="TreeGrafter"/>
</dbReference>
<organism evidence="11 12">
    <name type="scientific">Euplotes crassus</name>
    <dbReference type="NCBI Taxonomy" id="5936"/>
    <lineage>
        <taxon>Eukaryota</taxon>
        <taxon>Sar</taxon>
        <taxon>Alveolata</taxon>
        <taxon>Ciliophora</taxon>
        <taxon>Intramacronucleata</taxon>
        <taxon>Spirotrichea</taxon>
        <taxon>Hypotrichia</taxon>
        <taxon>Euplotida</taxon>
        <taxon>Euplotidae</taxon>
        <taxon>Moneuplotes</taxon>
    </lineage>
</organism>
<keyword evidence="5" id="KW-0067">ATP-binding</keyword>
<dbReference type="Proteomes" id="UP001295684">
    <property type="component" value="Unassembled WGS sequence"/>
</dbReference>
<evidence type="ECO:0000256" key="8">
    <source>
        <dbReference type="ARBA" id="ARBA00041902"/>
    </source>
</evidence>
<dbReference type="PANTHER" id="PTHR24056">
    <property type="entry name" value="CELL DIVISION PROTEIN KINASE"/>
    <property type="match status" value="1"/>
</dbReference>
<evidence type="ECO:0000256" key="9">
    <source>
        <dbReference type="ARBA" id="ARBA00042858"/>
    </source>
</evidence>
<comment type="subunit">
    <text evidence="6">May form a complex composed of at least the catalytic subunit CRK2 and a cyclin.</text>
</comment>
<reference evidence="11" key="1">
    <citation type="submission" date="2023-07" db="EMBL/GenBank/DDBJ databases">
        <authorList>
            <consortium name="AG Swart"/>
            <person name="Singh M."/>
            <person name="Singh A."/>
            <person name="Seah K."/>
            <person name="Emmerich C."/>
        </authorList>
    </citation>
    <scope>NUCLEOTIDE SEQUENCE</scope>
    <source>
        <strain evidence="11">DP1</strain>
    </source>
</reference>
<dbReference type="EMBL" id="CAMPGE010015132">
    <property type="protein sequence ID" value="CAI2373773.1"/>
    <property type="molecule type" value="Genomic_DNA"/>
</dbReference>
<evidence type="ECO:0000313" key="11">
    <source>
        <dbReference type="EMBL" id="CAI2373773.1"/>
    </source>
</evidence>
<dbReference type="SMART" id="SM00220">
    <property type="entry name" value="S_TKc"/>
    <property type="match status" value="1"/>
</dbReference>
<keyword evidence="1" id="KW-0723">Serine/threonine-protein kinase</keyword>
<comment type="caution">
    <text evidence="11">The sequence shown here is derived from an EMBL/GenBank/DDBJ whole genome shotgun (WGS) entry which is preliminary data.</text>
</comment>
<evidence type="ECO:0000313" key="12">
    <source>
        <dbReference type="Proteomes" id="UP001295684"/>
    </source>
</evidence>
<evidence type="ECO:0000256" key="7">
    <source>
        <dbReference type="ARBA" id="ARBA00039612"/>
    </source>
</evidence>
<keyword evidence="4" id="KW-0418">Kinase</keyword>